<comment type="caution">
    <text evidence="1">The sequence shown here is derived from an EMBL/GenBank/DDBJ whole genome shotgun (WGS) entry which is preliminary data.</text>
</comment>
<reference evidence="1 2" key="1">
    <citation type="submission" date="2019-09" db="EMBL/GenBank/DDBJ databases">
        <title>Genome sequence of Hymenobacter sp. M3.</title>
        <authorList>
            <person name="Srinivasan S."/>
        </authorList>
    </citation>
    <scope>NUCLEOTIDE SEQUENCE [LARGE SCALE GENOMIC DNA]</scope>
    <source>
        <strain evidence="1 2">M3</strain>
    </source>
</reference>
<dbReference type="Pfam" id="PF06580">
    <property type="entry name" value="His_kinase"/>
    <property type="match status" value="1"/>
</dbReference>
<dbReference type="Gene3D" id="3.30.565.10">
    <property type="entry name" value="Histidine kinase-like ATPase, C-terminal domain"/>
    <property type="match status" value="1"/>
</dbReference>
<dbReference type="GO" id="GO:0016020">
    <property type="term" value="C:membrane"/>
    <property type="evidence" value="ECO:0007669"/>
    <property type="project" value="InterPro"/>
</dbReference>
<dbReference type="PANTHER" id="PTHR34220:SF7">
    <property type="entry name" value="SENSOR HISTIDINE KINASE YPDA"/>
    <property type="match status" value="1"/>
</dbReference>
<dbReference type="EMBL" id="VTWU01000004">
    <property type="protein sequence ID" value="KAA9332166.1"/>
    <property type="molecule type" value="Genomic_DNA"/>
</dbReference>
<gene>
    <name evidence="1" type="ORF">F0P96_11810</name>
</gene>
<evidence type="ECO:0000313" key="1">
    <source>
        <dbReference type="EMBL" id="KAA9332166.1"/>
    </source>
</evidence>
<accession>A0A7L4ZXE1</accession>
<dbReference type="InterPro" id="IPR036890">
    <property type="entry name" value="HATPase_C_sf"/>
</dbReference>
<dbReference type="InterPro" id="IPR010559">
    <property type="entry name" value="Sig_transdc_His_kin_internal"/>
</dbReference>
<dbReference type="GO" id="GO:0000155">
    <property type="term" value="F:phosphorelay sensor kinase activity"/>
    <property type="evidence" value="ECO:0007669"/>
    <property type="project" value="InterPro"/>
</dbReference>
<dbReference type="Proteomes" id="UP000326380">
    <property type="component" value="Unassembled WGS sequence"/>
</dbReference>
<dbReference type="PANTHER" id="PTHR34220">
    <property type="entry name" value="SENSOR HISTIDINE KINASE YPDA"/>
    <property type="match status" value="1"/>
</dbReference>
<name>A0A7L4ZXE1_9BACT</name>
<protein>
    <submittedName>
        <fullName evidence="1">Uncharacterized protein</fullName>
    </submittedName>
</protein>
<organism evidence="1 2">
    <name type="scientific">Hymenobacter busanensis</name>
    <dbReference type="NCBI Taxonomy" id="2607656"/>
    <lineage>
        <taxon>Bacteria</taxon>
        <taxon>Pseudomonadati</taxon>
        <taxon>Bacteroidota</taxon>
        <taxon>Cytophagia</taxon>
        <taxon>Cytophagales</taxon>
        <taxon>Hymenobacteraceae</taxon>
        <taxon>Hymenobacter</taxon>
    </lineage>
</organism>
<evidence type="ECO:0000313" key="2">
    <source>
        <dbReference type="Proteomes" id="UP000326380"/>
    </source>
</evidence>
<keyword evidence="2" id="KW-1185">Reference proteome</keyword>
<dbReference type="InterPro" id="IPR050640">
    <property type="entry name" value="Bact_2-comp_sensor_kinase"/>
</dbReference>
<sequence>MPSPTAARLKTIGIHLALWTVYFLYECMMLAMVGQLKYLVWQESVLIFCLYAALFYGLGSWLLPRYYATKRFKQFWLYTIGMLVLYGALRFGLVLYLLPKFLPRLMYPYLGPWIFLGMVSYRSLYFITLAICYWAAQRAIRTERQKTLQQEQLRLAEAELLQTKLAFLRSQINPHFLFNALNFLYAETYRHSKEAAQGILLLSDMMRHTLSENEQDKVLLAEEVQHLQNYIALNQLRFGSRLQVEFNLQGTPADLRIPPLVLASFVENCFKHGELQEPDSPLRIELGIQQNLLSFSTRNKKRHGPKEESTGIGLDNIRKRLDALYPEQYTLAIHDEPEHYASHLTVAL</sequence>
<dbReference type="AlphaFoldDB" id="A0A7L4ZXE1"/>
<proteinExistence type="predicted"/>
<dbReference type="RefSeq" id="WP_151079108.1">
    <property type="nucleotide sequence ID" value="NZ_CP047647.1"/>
</dbReference>